<keyword evidence="2" id="KW-1185">Reference proteome</keyword>
<reference evidence="1 2" key="1">
    <citation type="submission" date="2020-05" db="EMBL/GenBank/DDBJ databases">
        <authorList>
            <person name="Bettwy K."/>
            <person name="Griggs A."/>
            <person name="Broussard G.W."/>
        </authorList>
    </citation>
    <scope>NUCLEOTIDE SEQUENCE [LARGE SCALE GENOMIC DNA]</scope>
</reference>
<accession>A0A6M9Z1Y3</accession>
<proteinExistence type="predicted"/>
<evidence type="ECO:0000313" key="1">
    <source>
        <dbReference type="EMBL" id="QKN84968.1"/>
    </source>
</evidence>
<evidence type="ECO:0000313" key="2">
    <source>
        <dbReference type="Proteomes" id="UP000509354"/>
    </source>
</evidence>
<dbReference type="Proteomes" id="UP000509354">
    <property type="component" value="Segment"/>
</dbReference>
<name>A0A6M9Z1Y3_9CAUD</name>
<gene>
    <name evidence="1" type="ORF">AG74_128</name>
</gene>
<sequence>MSKALFDLVTELRSKDIEAHELAEQYLKDFDTMLLVEPIKALCSETLEANYRGRMHLYFGTEFNQHMVFPEYRSTYLKEYGIEGIDYESGCIHLESWCGDSCDTLLVPVMDFNKLREVQEVALGMVTTLNILFHKRKSEKEDADKEARRKKYLELQKEFGNE</sequence>
<organism evidence="1 2">
    <name type="scientific">Vibrio phage AG74</name>
    <dbReference type="NCBI Taxonomy" id="2736261"/>
    <lineage>
        <taxon>Viruses</taxon>
        <taxon>Duplodnaviria</taxon>
        <taxon>Heunggongvirae</taxon>
        <taxon>Uroviricota</taxon>
        <taxon>Caudoviricetes</taxon>
        <taxon>Demerecviridae</taxon>
        <taxon>Ermolyevavirinae</taxon>
        <taxon>Thalassavirus</taxon>
        <taxon>Thalassavirus AG74</taxon>
    </lineage>
</organism>
<protein>
    <submittedName>
        <fullName evidence="1">Uncharacterized protein</fullName>
    </submittedName>
</protein>
<dbReference type="EMBL" id="MT460514">
    <property type="protein sequence ID" value="QKN84968.1"/>
    <property type="molecule type" value="Genomic_DNA"/>
</dbReference>